<evidence type="ECO:0000256" key="2">
    <source>
        <dbReference type="ARBA" id="ARBA00006692"/>
    </source>
</evidence>
<dbReference type="SUPFAM" id="SSF48726">
    <property type="entry name" value="Immunoglobulin"/>
    <property type="match status" value="1"/>
</dbReference>
<gene>
    <name evidence="8" type="ORF">CUNI_LOCUS4760</name>
</gene>
<keyword evidence="5" id="KW-1015">Disulfide bond</keyword>
<evidence type="ECO:0000256" key="4">
    <source>
        <dbReference type="ARBA" id="ARBA00022737"/>
    </source>
</evidence>
<feature type="non-terminal residue" evidence="8">
    <location>
        <position position="127"/>
    </location>
</feature>
<dbReference type="Proteomes" id="UP000678393">
    <property type="component" value="Unassembled WGS sequence"/>
</dbReference>
<evidence type="ECO:0000256" key="1">
    <source>
        <dbReference type="ARBA" id="ARBA00004496"/>
    </source>
</evidence>
<dbReference type="InterPro" id="IPR003598">
    <property type="entry name" value="Ig_sub2"/>
</dbReference>
<evidence type="ECO:0000313" key="9">
    <source>
        <dbReference type="Proteomes" id="UP000678393"/>
    </source>
</evidence>
<dbReference type="GO" id="GO:0030017">
    <property type="term" value="C:sarcomere"/>
    <property type="evidence" value="ECO:0007669"/>
    <property type="project" value="UniProtKB-ARBA"/>
</dbReference>
<dbReference type="EMBL" id="CAJHNH020000668">
    <property type="protein sequence ID" value="CAG5119202.1"/>
    <property type="molecule type" value="Genomic_DNA"/>
</dbReference>
<feature type="domain" description="Ig-like" evidence="7">
    <location>
        <begin position="1"/>
        <end position="85"/>
    </location>
</feature>
<dbReference type="Gene3D" id="2.60.40.10">
    <property type="entry name" value="Immunoglobulins"/>
    <property type="match status" value="1"/>
</dbReference>
<evidence type="ECO:0000313" key="8">
    <source>
        <dbReference type="EMBL" id="CAG5119202.1"/>
    </source>
</evidence>
<dbReference type="SMART" id="SM00408">
    <property type="entry name" value="IGc2"/>
    <property type="match status" value="1"/>
</dbReference>
<accession>A0A8S3YUE7</accession>
<comment type="similarity">
    <text evidence="2">Belongs to the protein kinase superfamily. CAMK Ser/Thr protein kinase family.</text>
</comment>
<comment type="subcellular location">
    <subcellularLocation>
        <location evidence="1">Cytoplasm</location>
    </subcellularLocation>
</comment>
<dbReference type="OrthoDB" id="5969272at2759"/>
<dbReference type="InterPro" id="IPR013783">
    <property type="entry name" value="Ig-like_fold"/>
</dbReference>
<organism evidence="8 9">
    <name type="scientific">Candidula unifasciata</name>
    <dbReference type="NCBI Taxonomy" id="100452"/>
    <lineage>
        <taxon>Eukaryota</taxon>
        <taxon>Metazoa</taxon>
        <taxon>Spiralia</taxon>
        <taxon>Lophotrochozoa</taxon>
        <taxon>Mollusca</taxon>
        <taxon>Gastropoda</taxon>
        <taxon>Heterobranchia</taxon>
        <taxon>Euthyneura</taxon>
        <taxon>Panpulmonata</taxon>
        <taxon>Eupulmonata</taxon>
        <taxon>Stylommatophora</taxon>
        <taxon>Helicina</taxon>
        <taxon>Helicoidea</taxon>
        <taxon>Geomitridae</taxon>
        <taxon>Candidula</taxon>
    </lineage>
</organism>
<evidence type="ECO:0000256" key="6">
    <source>
        <dbReference type="ARBA" id="ARBA00023319"/>
    </source>
</evidence>
<keyword evidence="4" id="KW-0677">Repeat</keyword>
<evidence type="ECO:0000256" key="3">
    <source>
        <dbReference type="ARBA" id="ARBA00022490"/>
    </source>
</evidence>
<dbReference type="InterPro" id="IPR007110">
    <property type="entry name" value="Ig-like_dom"/>
</dbReference>
<keyword evidence="3" id="KW-0963">Cytoplasm</keyword>
<dbReference type="InterPro" id="IPR003599">
    <property type="entry name" value="Ig_sub"/>
</dbReference>
<dbReference type="FunFam" id="2.60.40.10:FF:000345">
    <property type="entry name" value="Muscle M-line assembly protein unc-89"/>
    <property type="match status" value="1"/>
</dbReference>
<protein>
    <recommendedName>
        <fullName evidence="7">Ig-like domain-containing protein</fullName>
    </recommendedName>
</protein>
<sequence length="127" mass="14445">MPAETTHHVGGTKHFECRVKGHPRPEIRWYKDGKEITHISRYQFDHSHEGLVSMVIPNISHDDEGNYRCRAENSEGFASTSAYLFVKGHKEHPEDPTTSVHAMQIEEAVLYSDQEKAARKATKVKSS</sequence>
<dbReference type="SMART" id="SM00409">
    <property type="entry name" value="IG"/>
    <property type="match status" value="1"/>
</dbReference>
<keyword evidence="6" id="KW-0393">Immunoglobulin domain</keyword>
<dbReference type="PANTHER" id="PTHR47633">
    <property type="entry name" value="IMMUNOGLOBULIN"/>
    <property type="match status" value="1"/>
</dbReference>
<evidence type="ECO:0000259" key="7">
    <source>
        <dbReference type="PROSITE" id="PS50835"/>
    </source>
</evidence>
<name>A0A8S3YUE7_9EUPU</name>
<comment type="caution">
    <text evidence="8">The sequence shown here is derived from an EMBL/GenBank/DDBJ whole genome shotgun (WGS) entry which is preliminary data.</text>
</comment>
<dbReference type="InterPro" id="IPR013098">
    <property type="entry name" value="Ig_I-set"/>
</dbReference>
<dbReference type="PROSITE" id="PS50835">
    <property type="entry name" value="IG_LIKE"/>
    <property type="match status" value="1"/>
</dbReference>
<dbReference type="Pfam" id="PF07679">
    <property type="entry name" value="I-set"/>
    <property type="match status" value="1"/>
</dbReference>
<proteinExistence type="inferred from homology"/>
<dbReference type="InterPro" id="IPR036179">
    <property type="entry name" value="Ig-like_dom_sf"/>
</dbReference>
<evidence type="ECO:0000256" key="5">
    <source>
        <dbReference type="ARBA" id="ARBA00023157"/>
    </source>
</evidence>
<dbReference type="PANTHER" id="PTHR47633:SF4">
    <property type="entry name" value="MYOPALLADIN ISOFORM X1"/>
    <property type="match status" value="1"/>
</dbReference>
<keyword evidence="9" id="KW-1185">Reference proteome</keyword>
<dbReference type="AlphaFoldDB" id="A0A8S3YUE7"/>
<reference evidence="8" key="1">
    <citation type="submission" date="2021-04" db="EMBL/GenBank/DDBJ databases">
        <authorList>
            <consortium name="Molecular Ecology Group"/>
        </authorList>
    </citation>
    <scope>NUCLEOTIDE SEQUENCE</scope>
</reference>